<evidence type="ECO:0000313" key="1">
    <source>
        <dbReference type="EMBL" id="QHT68755.1"/>
    </source>
</evidence>
<gene>
    <name evidence="1" type="ORF">GXP67_19940</name>
</gene>
<dbReference type="CDD" id="cd17036">
    <property type="entry name" value="T3SC_YbjN-like_1"/>
    <property type="match status" value="1"/>
</dbReference>
<proteinExistence type="predicted"/>
<dbReference type="Proteomes" id="UP000480178">
    <property type="component" value="Chromosome"/>
</dbReference>
<reference evidence="1 2" key="1">
    <citation type="submission" date="2020-01" db="EMBL/GenBank/DDBJ databases">
        <authorList>
            <person name="Kim M.K."/>
        </authorList>
    </citation>
    <scope>NUCLEOTIDE SEQUENCE [LARGE SCALE GENOMIC DNA]</scope>
    <source>
        <strain evidence="1 2">172606-1</strain>
    </source>
</reference>
<organism evidence="1 2">
    <name type="scientific">Rhodocytophaga rosea</name>
    <dbReference type="NCBI Taxonomy" id="2704465"/>
    <lineage>
        <taxon>Bacteria</taxon>
        <taxon>Pseudomonadati</taxon>
        <taxon>Bacteroidota</taxon>
        <taxon>Cytophagia</taxon>
        <taxon>Cytophagales</taxon>
        <taxon>Rhodocytophagaceae</taxon>
        <taxon>Rhodocytophaga</taxon>
    </lineage>
</organism>
<dbReference type="Gene3D" id="3.30.1460.10">
    <property type="match status" value="1"/>
</dbReference>
<dbReference type="KEGG" id="rhoz:GXP67_19940"/>
<protein>
    <submittedName>
        <fullName evidence="1">YbjN domain-containing protein</fullName>
    </submittedName>
</protein>
<dbReference type="SUPFAM" id="SSF69635">
    <property type="entry name" value="Type III secretory system chaperone-like"/>
    <property type="match status" value="1"/>
</dbReference>
<accession>A0A6C0GL64</accession>
<keyword evidence="2" id="KW-1185">Reference proteome</keyword>
<dbReference type="RefSeq" id="WP_162444760.1">
    <property type="nucleotide sequence ID" value="NZ_CP048222.1"/>
</dbReference>
<name>A0A6C0GL64_9BACT</name>
<sequence length="143" mass="16593">MEKIDYYYQMIENCIRNLGADPATCRGEKPGQWDLKKGSAKVWIDVWQQEGEAYGYFQAMAPVVEIPKFNKEAFYREILEINHKLYGVGMTVFENWVYIKTVRELDNFSEGEAMAMLNRIGNYADDYDDILLKKYHAGTAPVV</sequence>
<evidence type="ECO:0000313" key="2">
    <source>
        <dbReference type="Proteomes" id="UP000480178"/>
    </source>
</evidence>
<dbReference type="EMBL" id="CP048222">
    <property type="protein sequence ID" value="QHT68755.1"/>
    <property type="molecule type" value="Genomic_DNA"/>
</dbReference>
<dbReference type="AlphaFoldDB" id="A0A6C0GL64"/>